<proteinExistence type="predicted"/>
<dbReference type="GO" id="GO:0000150">
    <property type="term" value="F:DNA strand exchange activity"/>
    <property type="evidence" value="ECO:0007669"/>
    <property type="project" value="InterPro"/>
</dbReference>
<dbReference type="RefSeq" id="WP_133318473.1">
    <property type="nucleotide sequence ID" value="NZ_SMTL01000014.1"/>
</dbReference>
<feature type="domain" description="Recombinase" evidence="3">
    <location>
        <begin position="165"/>
        <end position="328"/>
    </location>
</feature>
<feature type="region of interest" description="Disordered" evidence="1">
    <location>
        <begin position="216"/>
        <end position="253"/>
    </location>
</feature>
<dbReference type="InterPro" id="IPR011109">
    <property type="entry name" value="DNA_bind_recombinase_dom"/>
</dbReference>
<dbReference type="InterPro" id="IPR038109">
    <property type="entry name" value="DNA_bind_recomb_sf"/>
</dbReference>
<gene>
    <name evidence="4" type="ORF">E2F50_22755</name>
</gene>
<dbReference type="PROSITE" id="PS51736">
    <property type="entry name" value="RECOMBINASES_3"/>
    <property type="match status" value="1"/>
</dbReference>
<evidence type="ECO:0000259" key="3">
    <source>
        <dbReference type="PROSITE" id="PS51737"/>
    </source>
</evidence>
<dbReference type="OrthoDB" id="7475655at2"/>
<dbReference type="GO" id="GO:0003677">
    <property type="term" value="F:DNA binding"/>
    <property type="evidence" value="ECO:0007669"/>
    <property type="project" value="InterPro"/>
</dbReference>
<dbReference type="Gene3D" id="3.90.1750.20">
    <property type="entry name" value="Putative Large Serine Recombinase, Chain B, Domain 2"/>
    <property type="match status" value="1"/>
</dbReference>
<dbReference type="InterPro" id="IPR036162">
    <property type="entry name" value="Resolvase-like_N_sf"/>
</dbReference>
<sequence>MKSVRCAIYTRKSSEEGLGQEFNSLDAQREACASYIASQKHEGWVLVPDHYDDGGISGGTLERAALKRLLKDIEAGLVDQIVVYKIDRLTRSLADFAKLVERLDKANASFVSVTQSFNTATSMGRLTLNVLLSFAQFEREVTAERIRDKIAASKRKGLWMGGRVPLGYEADGRSLKIVEEDAETVRRIYQLYLELGSIYEVRLAANDLGLRTKGRARQGAKKYKHARQDSAEKPHLKSLRGRKPSSGDDSVPATIDSSITATVDDALPAGVIGPAPFGVTNIYYILTNPVYAGRIRHRAQIHDGNQPAIIDPAVWDLVQEKLTAFASRQRGISNIAKFAPLAGKLYDDTGDYFTPSHTKKNGVRLSYYVSNRVISKKQADKSMMDRGWRLPAKMLESQMAQAIVRHLIERLPVDVSLTKSVAEIAQGHHRLETLSAESDKHLPLILKCLEQATIMQGRIDLVLIDQCVAELISVPLGSINPAVLAFSTSFQHRKRGVETKLIIGAAANTSRDEVLTRNIAKAQQFYDAIIQGQSFEDIAKSESLSTRRVMQIIDLAFLAPAIVQCVVAGNQPLGFTTKWLSGNAMPSDWHAQRQIVAAL</sequence>
<evidence type="ECO:0000256" key="1">
    <source>
        <dbReference type="SAM" id="MobiDB-lite"/>
    </source>
</evidence>
<dbReference type="Proteomes" id="UP000295238">
    <property type="component" value="Unassembled WGS sequence"/>
</dbReference>
<evidence type="ECO:0000313" key="4">
    <source>
        <dbReference type="EMBL" id="TDK29153.1"/>
    </source>
</evidence>
<dbReference type="Pfam" id="PF00239">
    <property type="entry name" value="Resolvase"/>
    <property type="match status" value="1"/>
</dbReference>
<reference evidence="4 5" key="1">
    <citation type="submission" date="2019-03" db="EMBL/GenBank/DDBJ databases">
        <title>Rhizobium sp. nov., an bacterium isolated from biocrust in Mu Us Desert.</title>
        <authorList>
            <person name="Lixiong L."/>
        </authorList>
    </citation>
    <scope>NUCLEOTIDE SEQUENCE [LARGE SCALE GENOMIC DNA]</scope>
    <source>
        <strain evidence="4 5">SPY-1</strain>
    </source>
</reference>
<organism evidence="4 5">
    <name type="scientific">Rhizobium deserti</name>
    <dbReference type="NCBI Taxonomy" id="2547961"/>
    <lineage>
        <taxon>Bacteria</taxon>
        <taxon>Pseudomonadati</taxon>
        <taxon>Pseudomonadota</taxon>
        <taxon>Alphaproteobacteria</taxon>
        <taxon>Hyphomicrobiales</taxon>
        <taxon>Rhizobiaceae</taxon>
        <taxon>Rhizobium/Agrobacterium group</taxon>
        <taxon>Rhizobium</taxon>
    </lineage>
</organism>
<feature type="compositionally biased region" description="Basic and acidic residues" evidence="1">
    <location>
        <begin position="226"/>
        <end position="235"/>
    </location>
</feature>
<dbReference type="EMBL" id="SMTL01000014">
    <property type="protein sequence ID" value="TDK29153.1"/>
    <property type="molecule type" value="Genomic_DNA"/>
</dbReference>
<comment type="caution">
    <text evidence="4">The sequence shown here is derived from an EMBL/GenBank/DDBJ whole genome shotgun (WGS) entry which is preliminary data.</text>
</comment>
<dbReference type="CDD" id="cd03768">
    <property type="entry name" value="SR_ResInv"/>
    <property type="match status" value="1"/>
</dbReference>
<feature type="compositionally biased region" description="Basic residues" evidence="1">
    <location>
        <begin position="216"/>
        <end position="225"/>
    </location>
</feature>
<keyword evidence="5" id="KW-1185">Reference proteome</keyword>
<accession>A0A4R5U5G0</accession>
<dbReference type="PROSITE" id="PS51737">
    <property type="entry name" value="RECOMBINASE_DNA_BIND"/>
    <property type="match status" value="1"/>
</dbReference>
<dbReference type="SUPFAM" id="SSF53041">
    <property type="entry name" value="Resolvase-like"/>
    <property type="match status" value="1"/>
</dbReference>
<dbReference type="SMART" id="SM00857">
    <property type="entry name" value="Resolvase"/>
    <property type="match status" value="1"/>
</dbReference>
<evidence type="ECO:0000259" key="2">
    <source>
        <dbReference type="PROSITE" id="PS51736"/>
    </source>
</evidence>
<dbReference type="Gene3D" id="3.40.50.1390">
    <property type="entry name" value="Resolvase, N-terminal catalytic domain"/>
    <property type="match status" value="1"/>
</dbReference>
<feature type="domain" description="Resolvase/invertase-type recombinase catalytic" evidence="2">
    <location>
        <begin position="5"/>
        <end position="157"/>
    </location>
</feature>
<dbReference type="PANTHER" id="PTHR30461:SF23">
    <property type="entry name" value="DNA RECOMBINASE-RELATED"/>
    <property type="match status" value="1"/>
</dbReference>
<name>A0A4R5U5G0_9HYPH</name>
<dbReference type="InterPro" id="IPR006119">
    <property type="entry name" value="Resolv_N"/>
</dbReference>
<dbReference type="PANTHER" id="PTHR30461">
    <property type="entry name" value="DNA-INVERTASE FROM LAMBDOID PROPHAGE"/>
    <property type="match status" value="1"/>
</dbReference>
<dbReference type="AlphaFoldDB" id="A0A4R5U5G0"/>
<evidence type="ECO:0000313" key="5">
    <source>
        <dbReference type="Proteomes" id="UP000295238"/>
    </source>
</evidence>
<protein>
    <submittedName>
        <fullName evidence="4">Recombinase family protein</fullName>
    </submittedName>
</protein>
<dbReference type="InterPro" id="IPR050639">
    <property type="entry name" value="SSR_resolvase"/>
</dbReference>
<dbReference type="Pfam" id="PF07508">
    <property type="entry name" value="Recombinase"/>
    <property type="match status" value="1"/>
</dbReference>